<dbReference type="Gene3D" id="3.30.1360.40">
    <property type="match status" value="1"/>
</dbReference>
<dbReference type="EC" id="5.6.2.2" evidence="9"/>
<dbReference type="CDD" id="cd00187">
    <property type="entry name" value="TOP4c"/>
    <property type="match status" value="1"/>
</dbReference>
<dbReference type="Pfam" id="PF00521">
    <property type="entry name" value="DNA_topoisoIV"/>
    <property type="match status" value="1"/>
</dbReference>
<keyword evidence="3 9" id="KW-0547">Nucleotide-binding</keyword>
<gene>
    <name evidence="9 14" type="primary">gyrA</name>
    <name evidence="14" type="ORF">IAB05_04225</name>
</gene>
<evidence type="ECO:0000256" key="5">
    <source>
        <dbReference type="ARBA" id="ARBA00023029"/>
    </source>
</evidence>
<evidence type="ECO:0000256" key="10">
    <source>
        <dbReference type="PROSITE-ProRule" id="PRU01384"/>
    </source>
</evidence>
<comment type="function">
    <text evidence="9">A type II topoisomerase that negatively supercoils closed circular double-stranded (ds) DNA in an ATP-dependent manner to modulate DNA topology and maintain chromosomes in an underwound state. Negative supercoiling favors strand separation, and DNA replication, transcription, recombination and repair, all of which involve strand separation. Also able to catalyze the interconversion of other topological isomers of dsDNA rings, including catenanes and knotted rings. Type II topoisomerases break and join 2 DNA strands simultaneously in an ATP-dependent manner.</text>
</comment>
<evidence type="ECO:0000256" key="6">
    <source>
        <dbReference type="ARBA" id="ARBA00023125"/>
    </source>
</evidence>
<dbReference type="GO" id="GO:0006265">
    <property type="term" value="P:DNA topological change"/>
    <property type="evidence" value="ECO:0007669"/>
    <property type="project" value="UniProtKB-UniRule"/>
</dbReference>
<dbReference type="GO" id="GO:0006261">
    <property type="term" value="P:DNA-templated DNA replication"/>
    <property type="evidence" value="ECO:0007669"/>
    <property type="project" value="UniProtKB-UniRule"/>
</dbReference>
<comment type="miscellaneous">
    <text evidence="9">Few gyrases are as efficient as E.coli at forming negative supercoils. Not all organisms have 2 type II topoisomerases; in organisms with a single type II topoisomerase this enzyme also has to decatenate newly replicated chromosomes.</text>
</comment>
<evidence type="ECO:0000256" key="4">
    <source>
        <dbReference type="ARBA" id="ARBA00022840"/>
    </source>
</evidence>
<dbReference type="GO" id="GO:0003677">
    <property type="term" value="F:DNA binding"/>
    <property type="evidence" value="ECO:0007669"/>
    <property type="project" value="UniProtKB-UniRule"/>
</dbReference>
<feature type="coiled-coil region" evidence="11">
    <location>
        <begin position="441"/>
        <end position="468"/>
    </location>
</feature>
<dbReference type="SMART" id="SM00434">
    <property type="entry name" value="TOP4c"/>
    <property type="match status" value="1"/>
</dbReference>
<dbReference type="GO" id="GO:0009330">
    <property type="term" value="C:DNA topoisomerase type II (double strand cut, ATP-hydrolyzing) complex"/>
    <property type="evidence" value="ECO:0007669"/>
    <property type="project" value="TreeGrafter"/>
</dbReference>
<evidence type="ECO:0000256" key="11">
    <source>
        <dbReference type="SAM" id="Coils"/>
    </source>
</evidence>
<dbReference type="FunFam" id="3.30.1360.40:FF:000002">
    <property type="entry name" value="DNA gyrase subunit A"/>
    <property type="match status" value="1"/>
</dbReference>
<evidence type="ECO:0000259" key="13">
    <source>
        <dbReference type="PROSITE" id="PS52040"/>
    </source>
</evidence>
<dbReference type="HAMAP" id="MF_01897">
    <property type="entry name" value="GyrA"/>
    <property type="match status" value="1"/>
</dbReference>
<accession>A0A9D1SHV8</accession>
<comment type="caution">
    <text evidence="14">The sequence shown here is derived from an EMBL/GenBank/DDBJ whole genome shotgun (WGS) entry which is preliminary data.</text>
</comment>
<dbReference type="InterPro" id="IPR013757">
    <property type="entry name" value="Topo_IIA_A_a_sf"/>
</dbReference>
<dbReference type="InterPro" id="IPR006691">
    <property type="entry name" value="GyrA/parC_rep"/>
</dbReference>
<dbReference type="SUPFAM" id="SSF56719">
    <property type="entry name" value="Type II DNA topoisomerase"/>
    <property type="match status" value="1"/>
</dbReference>
<dbReference type="InterPro" id="IPR035516">
    <property type="entry name" value="Gyrase/topoIV_suA_C"/>
</dbReference>
<keyword evidence="4 9" id="KW-0067">ATP-binding</keyword>
<dbReference type="Gene3D" id="3.90.199.10">
    <property type="entry name" value="Topoisomerase II, domain 5"/>
    <property type="match status" value="1"/>
</dbReference>
<dbReference type="Gene3D" id="1.10.268.10">
    <property type="entry name" value="Topoisomerase, domain 3"/>
    <property type="match status" value="1"/>
</dbReference>
<evidence type="ECO:0000256" key="9">
    <source>
        <dbReference type="HAMAP-Rule" id="MF_01897"/>
    </source>
</evidence>
<keyword evidence="9" id="KW-0963">Cytoplasm</keyword>
<dbReference type="InterPro" id="IPR013760">
    <property type="entry name" value="Topo_IIA-like_dom_sf"/>
</dbReference>
<dbReference type="GO" id="GO:0005524">
    <property type="term" value="F:ATP binding"/>
    <property type="evidence" value="ECO:0007669"/>
    <property type="project" value="UniProtKB-UniRule"/>
</dbReference>
<evidence type="ECO:0000256" key="7">
    <source>
        <dbReference type="ARBA" id="ARBA00023235"/>
    </source>
</evidence>
<comment type="subcellular location">
    <subcellularLocation>
        <location evidence="9">Cytoplasm</location>
    </subcellularLocation>
</comment>
<feature type="short sequence motif" description="GyrA-box" evidence="9">
    <location>
        <begin position="537"/>
        <end position="543"/>
    </location>
</feature>
<dbReference type="PROSITE" id="PS52040">
    <property type="entry name" value="TOPO_IIA"/>
    <property type="match status" value="1"/>
</dbReference>
<dbReference type="InterPro" id="IPR005743">
    <property type="entry name" value="GyrA"/>
</dbReference>
<dbReference type="NCBIfam" id="NF004043">
    <property type="entry name" value="PRK05560.1"/>
    <property type="match status" value="1"/>
</dbReference>
<dbReference type="NCBIfam" id="NF004044">
    <property type="entry name" value="PRK05561.1"/>
    <property type="match status" value="1"/>
</dbReference>
<dbReference type="NCBIfam" id="TIGR01063">
    <property type="entry name" value="gyrA"/>
    <property type="match status" value="1"/>
</dbReference>
<proteinExistence type="inferred from homology"/>
<protein>
    <recommendedName>
        <fullName evidence="9">DNA gyrase subunit A</fullName>
        <ecNumber evidence="9">5.6.2.2</ecNumber>
    </recommendedName>
</protein>
<keyword evidence="5 9" id="KW-0799">Topoisomerase</keyword>
<reference evidence="14" key="2">
    <citation type="journal article" date="2021" name="PeerJ">
        <title>Extensive microbial diversity within the chicken gut microbiome revealed by metagenomics and culture.</title>
        <authorList>
            <person name="Gilroy R."/>
            <person name="Ravi A."/>
            <person name="Getino M."/>
            <person name="Pursley I."/>
            <person name="Horton D.L."/>
            <person name="Alikhan N.F."/>
            <person name="Baker D."/>
            <person name="Gharbi K."/>
            <person name="Hall N."/>
            <person name="Watson M."/>
            <person name="Adriaenssens E.M."/>
            <person name="Foster-Nyarko E."/>
            <person name="Jarju S."/>
            <person name="Secka A."/>
            <person name="Antonio M."/>
            <person name="Oren A."/>
            <person name="Chaudhuri R.R."/>
            <person name="La Ragione R."/>
            <person name="Hildebrand F."/>
            <person name="Pallen M.J."/>
        </authorList>
    </citation>
    <scope>NUCLEOTIDE SEQUENCE</scope>
    <source>
        <strain evidence="14">18911</strain>
    </source>
</reference>
<evidence type="ECO:0000313" key="15">
    <source>
        <dbReference type="Proteomes" id="UP000824094"/>
    </source>
</evidence>
<dbReference type="PANTHER" id="PTHR43493">
    <property type="entry name" value="DNA GYRASE/TOPOISOMERASE SUBUNIT A"/>
    <property type="match status" value="1"/>
</dbReference>
<dbReference type="SUPFAM" id="SSF101904">
    <property type="entry name" value="GyrA/ParC C-terminal domain-like"/>
    <property type="match status" value="1"/>
</dbReference>
<comment type="subunit">
    <text evidence="8">Heterotetramer composed of ParC and ParE.</text>
</comment>
<dbReference type="GO" id="GO:0005737">
    <property type="term" value="C:cytoplasm"/>
    <property type="evidence" value="ECO:0007669"/>
    <property type="project" value="UniProtKB-SubCell"/>
</dbReference>
<feature type="compositionally biased region" description="Polar residues" evidence="12">
    <location>
        <begin position="843"/>
        <end position="855"/>
    </location>
</feature>
<dbReference type="InterPro" id="IPR013758">
    <property type="entry name" value="Topo_IIA_A/C_ab"/>
</dbReference>
<feature type="domain" description="Topo IIA-type catalytic" evidence="13">
    <location>
        <begin position="47"/>
        <end position="510"/>
    </location>
</feature>
<name>A0A9D1SHV8_9FIRM</name>
<feature type="active site" description="O-(5'-phospho-DNA)-tyrosine intermediate" evidence="9 10">
    <location>
        <position position="135"/>
    </location>
</feature>
<dbReference type="PANTHER" id="PTHR43493:SF5">
    <property type="entry name" value="DNA GYRASE SUBUNIT A, CHLOROPLASTIC_MITOCHONDRIAL"/>
    <property type="match status" value="1"/>
</dbReference>
<comment type="catalytic activity">
    <reaction evidence="1 9 10">
        <text>ATP-dependent breakage, passage and rejoining of double-stranded DNA.</text>
        <dbReference type="EC" id="5.6.2.2"/>
    </reaction>
</comment>
<evidence type="ECO:0000256" key="12">
    <source>
        <dbReference type="SAM" id="MobiDB-lite"/>
    </source>
</evidence>
<dbReference type="GO" id="GO:0005694">
    <property type="term" value="C:chromosome"/>
    <property type="evidence" value="ECO:0007669"/>
    <property type="project" value="InterPro"/>
</dbReference>
<feature type="region of interest" description="Disordered" evidence="12">
    <location>
        <begin position="817"/>
        <end position="890"/>
    </location>
</feature>
<evidence type="ECO:0000313" key="14">
    <source>
        <dbReference type="EMBL" id="HIU60575.1"/>
    </source>
</evidence>
<evidence type="ECO:0000256" key="1">
    <source>
        <dbReference type="ARBA" id="ARBA00000185"/>
    </source>
</evidence>
<dbReference type="Proteomes" id="UP000824094">
    <property type="component" value="Unassembled WGS sequence"/>
</dbReference>
<sequence>MSKSGRLDLNHIKEILSKTRVIDTPLLGEMSKSFISYAMAVNVSRAIPDVRDGLKPVHRRILFAMNDLGNTYNHPHKKCARIVGEVLGKYHPHGDLSVYDALVRLAQDFSIRCPLVDGQGNFGSVDGHPAAAQRYTEARLSKIAGEMLRDLDKDTVDFYPNFDDTLMQPTVLPSRFPNILVNGSEGIAVGMATSIPPHNLGEVIDGTIAVLDNPDIDVDEIMKYIPAPDYPTGALVLGRAATKQAYRTGRGGVVIRSRCEIEEIGGKNCIVVTEIPYQVNKAVLIKSIADQVKDKKIDGISNIREESDRFGMRIVIELKRDASPQVVLNTLYKQTNLQVSTGITFLALDKGVPRVMNLKEILLAYIDHQISVITRRTQFLLNKALERDHLVKGLVIAQANIDEVIRIIRTSKDNSESKPRLMAAFELSEKQAIAILEMKLGRLNALEVEKLKEELAQLEAQIAEYRDILAKPERVRQIIKEELTEIKEKYNEPRRSELSYDAGDIDIADLIPKEDVVITATYGGYIKRTPVNEYKAQNRGGVGVTAHKAKDEDFVVRMFVCNSHDDLLFFSDRGKVYCLKAYEVPEAQRAAKGRALVNLLPLEDGEKITAYLPVTNYESGYMVMATKYGLIKKCDLNEFSRIRKTGKIAITLTEGDLMLTADITDGNNEIIMAGSSGKCIRFHEGDVRKTGRGSMGVKSMHLDPGEYIVDMAVIHNPDAEVVTVTEKGYGKRTDLDEYRVQGRAGKGIKAGAFSEVTGGLAALKLIDLSEDIIIISDTGVMIRTPVKDISKIGRATKGVILMRLKDNGKVAAVALAPQEDIDPDTPSGNGTETADNDDKALSATENVVADTQNAESLDYDGTDASADEVADAEEIAEVDSVVGDLLDGEE</sequence>
<evidence type="ECO:0000256" key="2">
    <source>
        <dbReference type="ARBA" id="ARBA00008263"/>
    </source>
</evidence>
<dbReference type="EMBL" id="DVNF01000126">
    <property type="protein sequence ID" value="HIU60575.1"/>
    <property type="molecule type" value="Genomic_DNA"/>
</dbReference>
<reference evidence="14" key="1">
    <citation type="submission" date="2020-10" db="EMBL/GenBank/DDBJ databases">
        <authorList>
            <person name="Gilroy R."/>
        </authorList>
    </citation>
    <scope>NUCLEOTIDE SEQUENCE</scope>
    <source>
        <strain evidence="14">18911</strain>
    </source>
</reference>
<feature type="compositionally biased region" description="Acidic residues" evidence="12">
    <location>
        <begin position="857"/>
        <end position="877"/>
    </location>
</feature>
<dbReference type="FunFam" id="3.90.199.10:FF:000001">
    <property type="entry name" value="DNA gyrase subunit A"/>
    <property type="match status" value="1"/>
</dbReference>
<dbReference type="GO" id="GO:0034335">
    <property type="term" value="F:DNA negative supercoiling activity"/>
    <property type="evidence" value="ECO:0007669"/>
    <property type="project" value="UniProtKB-ARBA"/>
</dbReference>
<organism evidence="14 15">
    <name type="scientific">Candidatus Stercoripulliclostridium merdigallinarum</name>
    <dbReference type="NCBI Taxonomy" id="2840951"/>
    <lineage>
        <taxon>Bacteria</taxon>
        <taxon>Bacillati</taxon>
        <taxon>Bacillota</taxon>
        <taxon>Clostridia</taxon>
        <taxon>Eubacteriales</taxon>
        <taxon>Candidatus Stercoripulliclostridium</taxon>
    </lineage>
</organism>
<keyword evidence="6 9" id="KW-0238">DNA-binding</keyword>
<dbReference type="FunFam" id="1.10.268.10:FF:000001">
    <property type="entry name" value="DNA gyrase subunit A"/>
    <property type="match status" value="1"/>
</dbReference>
<comment type="similarity">
    <text evidence="2 9">Belongs to the type II topoisomerase GyrA/ParC subunit family.</text>
</comment>
<keyword evidence="11" id="KW-0175">Coiled coil</keyword>
<evidence type="ECO:0000256" key="3">
    <source>
        <dbReference type="ARBA" id="ARBA00022741"/>
    </source>
</evidence>
<dbReference type="Gene3D" id="2.120.10.90">
    <property type="entry name" value="DNA gyrase/topoisomerase IV, subunit A, C-terminal"/>
    <property type="match status" value="1"/>
</dbReference>
<dbReference type="Pfam" id="PF03989">
    <property type="entry name" value="DNA_gyraseA_C"/>
    <property type="match status" value="6"/>
</dbReference>
<comment type="subunit">
    <text evidence="9">Heterotetramer, composed of two GyrA and two GyrB chains. In the heterotetramer, GyrA contains the active site tyrosine that forms a transient covalent intermediate with DNA, while GyrB binds cofactors and catalyzes ATP hydrolysis.</text>
</comment>
<evidence type="ECO:0000256" key="8">
    <source>
        <dbReference type="ARBA" id="ARBA00063644"/>
    </source>
</evidence>
<dbReference type="FunFam" id="2.120.10.90:FF:000005">
    <property type="entry name" value="DNA topoisomerase 4 subunit A"/>
    <property type="match status" value="1"/>
</dbReference>
<dbReference type="InterPro" id="IPR050220">
    <property type="entry name" value="Type_II_DNA_Topoisomerases"/>
</dbReference>
<dbReference type="AlphaFoldDB" id="A0A9D1SHV8"/>
<keyword evidence="7 9" id="KW-0413">Isomerase</keyword>
<dbReference type="InterPro" id="IPR002205">
    <property type="entry name" value="Topo_IIA_dom_A"/>
</dbReference>